<dbReference type="RefSeq" id="WP_143871837.1">
    <property type="nucleotide sequence ID" value="NZ_CP041660.1"/>
</dbReference>
<evidence type="ECO:0000313" key="3">
    <source>
        <dbReference type="Proteomes" id="UP001467690"/>
    </source>
</evidence>
<feature type="signal peptide" evidence="1">
    <location>
        <begin position="1"/>
        <end position="19"/>
    </location>
</feature>
<gene>
    <name evidence="2" type="ORF">ABS311_01705</name>
</gene>
<reference evidence="2 3" key="1">
    <citation type="submission" date="2024-06" db="EMBL/GenBank/DDBJ databases">
        <authorList>
            <person name="Chen R.Y."/>
        </authorList>
    </citation>
    <scope>NUCLEOTIDE SEQUENCE [LARGE SCALE GENOMIC DNA]</scope>
    <source>
        <strain evidence="2 3">D2</strain>
    </source>
</reference>
<organism evidence="2 3">
    <name type="scientific">Catenovulum sediminis</name>
    <dbReference type="NCBI Taxonomy" id="1740262"/>
    <lineage>
        <taxon>Bacteria</taxon>
        <taxon>Pseudomonadati</taxon>
        <taxon>Pseudomonadota</taxon>
        <taxon>Gammaproteobacteria</taxon>
        <taxon>Alteromonadales</taxon>
        <taxon>Alteromonadaceae</taxon>
        <taxon>Catenovulum</taxon>
    </lineage>
</organism>
<sequence>MYKFVSFFTLLFFSVTSSAQVILEDKTIYLSVLEGLEGKQRHYVAGIQFPNRKNLGYLEVGVLDSLNTETEFNGFITLGAGYNWNLYHHKYYDFYLGGGAIAAFQGKCNQNTVDIQKREFCADDKNKDGVYGDTDLLLYPELRLTFNMTKSFVIELNARKYFSVNKDFTPDNAFVGVSFTFEL</sequence>
<proteinExistence type="predicted"/>
<protein>
    <recommendedName>
        <fullName evidence="4">Outer membrane protein beta-barrel domain-containing protein</fullName>
    </recommendedName>
</protein>
<keyword evidence="3" id="KW-1185">Reference proteome</keyword>
<dbReference type="Proteomes" id="UP001467690">
    <property type="component" value="Unassembled WGS sequence"/>
</dbReference>
<keyword evidence="1" id="KW-0732">Signal</keyword>
<evidence type="ECO:0008006" key="4">
    <source>
        <dbReference type="Google" id="ProtNLM"/>
    </source>
</evidence>
<accession>A0ABV1RCF7</accession>
<evidence type="ECO:0000313" key="2">
    <source>
        <dbReference type="EMBL" id="MER2490600.1"/>
    </source>
</evidence>
<feature type="chain" id="PRO_5045964144" description="Outer membrane protein beta-barrel domain-containing protein" evidence="1">
    <location>
        <begin position="20"/>
        <end position="183"/>
    </location>
</feature>
<dbReference type="EMBL" id="JBELOE010000061">
    <property type="protein sequence ID" value="MER2490600.1"/>
    <property type="molecule type" value="Genomic_DNA"/>
</dbReference>
<comment type="caution">
    <text evidence="2">The sequence shown here is derived from an EMBL/GenBank/DDBJ whole genome shotgun (WGS) entry which is preliminary data.</text>
</comment>
<evidence type="ECO:0000256" key="1">
    <source>
        <dbReference type="SAM" id="SignalP"/>
    </source>
</evidence>
<name>A0ABV1RCF7_9ALTE</name>